<organism evidence="3 4">
    <name type="scientific">Microbulbifer agarilyticus</name>
    <dbReference type="NCBI Taxonomy" id="260552"/>
    <lineage>
        <taxon>Bacteria</taxon>
        <taxon>Pseudomonadati</taxon>
        <taxon>Pseudomonadota</taxon>
        <taxon>Gammaproteobacteria</taxon>
        <taxon>Cellvibrionales</taxon>
        <taxon>Microbulbiferaceae</taxon>
        <taxon>Microbulbifer</taxon>
    </lineage>
</organism>
<dbReference type="GO" id="GO:0005524">
    <property type="term" value="F:ATP binding"/>
    <property type="evidence" value="ECO:0007669"/>
    <property type="project" value="UniProtKB-KW"/>
</dbReference>
<evidence type="ECO:0000259" key="2">
    <source>
        <dbReference type="Pfam" id="PF09835"/>
    </source>
</evidence>
<keyword evidence="3" id="KW-0547">Nucleotide-binding</keyword>
<dbReference type="EMBL" id="CP019650">
    <property type="protein sequence ID" value="AQQ67564.1"/>
    <property type="molecule type" value="Genomic_DNA"/>
</dbReference>
<evidence type="ECO:0000313" key="3">
    <source>
        <dbReference type="EMBL" id="AQQ67564.1"/>
    </source>
</evidence>
<gene>
    <name evidence="3" type="ORF">Mag101_07845</name>
</gene>
<keyword evidence="3" id="KW-0067">ATP-binding</keyword>
<dbReference type="Proteomes" id="UP000188219">
    <property type="component" value="Chromosome"/>
</dbReference>
<keyword evidence="4" id="KW-1185">Reference proteome</keyword>
<evidence type="ECO:0000256" key="1">
    <source>
        <dbReference type="SAM" id="Phobius"/>
    </source>
</evidence>
<feature type="transmembrane region" description="Helical" evidence="1">
    <location>
        <begin position="44"/>
        <end position="70"/>
    </location>
</feature>
<dbReference type="eggNOG" id="COG3216">
    <property type="taxonomic scope" value="Bacteria"/>
</dbReference>
<protein>
    <submittedName>
        <fullName evidence="3">ATP-binding protein</fullName>
    </submittedName>
</protein>
<evidence type="ECO:0000313" key="4">
    <source>
        <dbReference type="Proteomes" id="UP000188219"/>
    </source>
</evidence>
<dbReference type="InterPro" id="IPR018639">
    <property type="entry name" value="DUF2062"/>
</dbReference>
<reference evidence="3" key="1">
    <citation type="submission" date="2017-02" db="EMBL/GenBank/DDBJ databases">
        <title>Genome of Microbulbifer agarilyticus GP101.</title>
        <authorList>
            <person name="Jung J."/>
            <person name="Bae S.S."/>
            <person name="Baek K."/>
        </authorList>
    </citation>
    <scope>NUCLEOTIDE SEQUENCE [LARGE SCALE GENOMIC DNA]</scope>
    <source>
        <strain evidence="3">GP101</strain>
    </source>
</reference>
<proteinExistence type="predicted"/>
<feature type="domain" description="DUF2062" evidence="2">
    <location>
        <begin position="23"/>
        <end position="164"/>
    </location>
</feature>
<name>A0A1Q2M4B3_9GAMM</name>
<accession>A0A1Q2M4B3</accession>
<feature type="transmembrane region" description="Helical" evidence="1">
    <location>
        <begin position="77"/>
        <end position="98"/>
    </location>
</feature>
<dbReference type="KEGG" id="maga:Mag101_07845"/>
<dbReference type="Pfam" id="PF09835">
    <property type="entry name" value="DUF2062"/>
    <property type="match status" value="1"/>
</dbReference>
<keyword evidence="1" id="KW-1133">Transmembrane helix</keyword>
<dbReference type="PANTHER" id="PTHR40547">
    <property type="entry name" value="SLL0298 PROTEIN"/>
    <property type="match status" value="1"/>
</dbReference>
<dbReference type="RefSeq" id="WP_077403129.1">
    <property type="nucleotide sequence ID" value="NZ_CP019650.1"/>
</dbReference>
<dbReference type="OrthoDB" id="9786029at2"/>
<keyword evidence="1" id="KW-0472">Membrane</keyword>
<dbReference type="AlphaFoldDB" id="A0A1Q2M4B3"/>
<sequence>MPKSVIRRWLPTPEQVRSNNGLKFLGTLLHDPNLFHLNRHSVSVAFAVGVFTAFLPLPGQMIIAALLALWFRCNLPLSVALVWISNPVTMPAIFYSTYKLGAWILGTPPVQFEIELSWEWLTQEVGRIWLPLFFGSLISGIFFATIAYFVMQAIWRWQVVKRWKSRLEQRKAQLDQLN</sequence>
<dbReference type="PANTHER" id="PTHR40547:SF1">
    <property type="entry name" value="SLL0298 PROTEIN"/>
    <property type="match status" value="1"/>
</dbReference>
<feature type="transmembrane region" description="Helical" evidence="1">
    <location>
        <begin position="128"/>
        <end position="155"/>
    </location>
</feature>
<keyword evidence="1" id="KW-0812">Transmembrane</keyword>